<accession>A0A9K3CS20</accession>
<keyword evidence="2" id="KW-0677">Repeat</keyword>
<dbReference type="Gene3D" id="3.80.10.10">
    <property type="entry name" value="Ribonuclease Inhibitor"/>
    <property type="match status" value="1"/>
</dbReference>
<evidence type="ECO:0000313" key="4">
    <source>
        <dbReference type="EMBL" id="GIQ79513.1"/>
    </source>
</evidence>
<dbReference type="EMBL" id="BDIP01000195">
    <property type="protein sequence ID" value="GIQ80564.1"/>
    <property type="molecule type" value="Genomic_DNA"/>
</dbReference>
<protein>
    <submittedName>
        <fullName evidence="6">Uncharacterized protein</fullName>
    </submittedName>
</protein>
<sequence length="353" mass="38993">MSLDSNPLFKYRVASRWIDNPRLCRSVESTSAPQAIPRLSAPRARLGPPPLDARLPGETDCVQAIAQGHMAPTPLLPPALLTAQDAPARGKGARQVVVGASRNLKAFRKAALAEHPLTDWQSIEHLNLSHQDLGDAYQATYLQHILGVQCQPKTAPQLLSIDLGHNRIESLSNMYLPHIQKLYMQGNSLESFKALPLCPRLEVLSIDSNQIETLQGLERFPLLRVLSVRDNPVATSFRFLERCVVMCPVLDVCNGIPCQALQQAANAHAILRKLNPRRLASRMAQMSLTNKDLLTEEDIGKEGKSKRRGRGREADIERGEGTRHVQIDNREVDVGERAGERERGGEGGDWGEG</sequence>
<reference evidence="6 7" key="2">
    <citation type="journal article" date="2018" name="PLoS ONE">
        <title>The draft genome of Kipferlia bialata reveals reductive genome evolution in fornicate parasites.</title>
        <authorList>
            <person name="Tanifuji G."/>
            <person name="Takabayashi S."/>
            <person name="Kume K."/>
            <person name="Takagi M."/>
            <person name="Nakayama T."/>
            <person name="Kamikawa R."/>
            <person name="Inagaki Y."/>
            <person name="Hashimoto T."/>
        </authorList>
    </citation>
    <scope>NUCLEOTIDE SEQUENCE [LARGE SCALE GENOMIC DNA]</scope>
    <source>
        <strain evidence="6">NY0173</strain>
    </source>
</reference>
<dbReference type="PANTHER" id="PTHR18849">
    <property type="entry name" value="LEUCINE RICH REPEAT PROTEIN"/>
    <property type="match status" value="1"/>
</dbReference>
<evidence type="ECO:0000256" key="3">
    <source>
        <dbReference type="SAM" id="MobiDB-lite"/>
    </source>
</evidence>
<evidence type="ECO:0000256" key="1">
    <source>
        <dbReference type="ARBA" id="ARBA00022614"/>
    </source>
</evidence>
<evidence type="ECO:0000313" key="6">
    <source>
        <dbReference type="EMBL" id="GIQ80659.1"/>
    </source>
</evidence>
<gene>
    <name evidence="4" type="ORF">KIPB_000165</name>
    <name evidence="5" type="ORF">KIPB_001389</name>
    <name evidence="6" type="ORF">KIPB_001490</name>
</gene>
<dbReference type="EMBL" id="BDIP01000215">
    <property type="protein sequence ID" value="GIQ80659.1"/>
    <property type="molecule type" value="Genomic_DNA"/>
</dbReference>
<dbReference type="InterPro" id="IPR001611">
    <property type="entry name" value="Leu-rich_rpt"/>
</dbReference>
<dbReference type="EMBL" id="BDIP01000018">
    <property type="protein sequence ID" value="GIQ79513.1"/>
    <property type="molecule type" value="Genomic_DNA"/>
</dbReference>
<name>A0A9K3CS20_9EUKA</name>
<evidence type="ECO:0000313" key="5">
    <source>
        <dbReference type="EMBL" id="GIQ80564.1"/>
    </source>
</evidence>
<reference evidence="6" key="1">
    <citation type="submission" date="2016-10" db="EMBL/GenBank/DDBJ databases">
        <authorList>
            <person name="Tanifuji G."/>
            <person name="Kume K."/>
            <person name="Nakayama T."/>
            <person name="Takabayashi S."/>
            <person name="Hashimoto T."/>
        </authorList>
    </citation>
    <scope>NUCLEOTIDE SEQUENCE</scope>
    <source>
        <strain evidence="6">NY0173</strain>
    </source>
</reference>
<dbReference type="InterPro" id="IPR032675">
    <property type="entry name" value="LRR_dom_sf"/>
</dbReference>
<keyword evidence="1" id="KW-0433">Leucine-rich repeat</keyword>
<feature type="region of interest" description="Disordered" evidence="3">
    <location>
        <begin position="294"/>
        <end position="353"/>
    </location>
</feature>
<proteinExistence type="predicted"/>
<organism evidence="6 7">
    <name type="scientific">Kipferlia bialata</name>
    <dbReference type="NCBI Taxonomy" id="797122"/>
    <lineage>
        <taxon>Eukaryota</taxon>
        <taxon>Metamonada</taxon>
        <taxon>Carpediemonas-like organisms</taxon>
        <taxon>Kipferlia</taxon>
    </lineage>
</organism>
<keyword evidence="7" id="KW-1185">Reference proteome</keyword>
<dbReference type="AlphaFoldDB" id="A0A9K3CS20"/>
<dbReference type="SUPFAM" id="SSF52075">
    <property type="entry name" value="Outer arm dynein light chain 1"/>
    <property type="match status" value="1"/>
</dbReference>
<comment type="caution">
    <text evidence="6">The sequence shown here is derived from an EMBL/GenBank/DDBJ whole genome shotgun (WGS) entry which is preliminary data.</text>
</comment>
<evidence type="ECO:0000256" key="2">
    <source>
        <dbReference type="ARBA" id="ARBA00022737"/>
    </source>
</evidence>
<dbReference type="PANTHER" id="PTHR18849:SF0">
    <property type="entry name" value="CILIA- AND FLAGELLA-ASSOCIATED PROTEIN 410-RELATED"/>
    <property type="match status" value="1"/>
</dbReference>
<dbReference type="PROSITE" id="PS51450">
    <property type="entry name" value="LRR"/>
    <property type="match status" value="1"/>
</dbReference>
<dbReference type="OrthoDB" id="1517790at2759"/>
<feature type="compositionally biased region" description="Basic and acidic residues" evidence="3">
    <location>
        <begin position="311"/>
        <end position="346"/>
    </location>
</feature>
<evidence type="ECO:0000313" key="7">
    <source>
        <dbReference type="Proteomes" id="UP000265618"/>
    </source>
</evidence>
<dbReference type="Proteomes" id="UP000265618">
    <property type="component" value="Unassembled WGS sequence"/>
</dbReference>